<organism evidence="1">
    <name type="scientific">marine metagenome</name>
    <dbReference type="NCBI Taxonomy" id="408172"/>
    <lineage>
        <taxon>unclassified sequences</taxon>
        <taxon>metagenomes</taxon>
        <taxon>ecological metagenomes</taxon>
    </lineage>
</organism>
<evidence type="ECO:0000313" key="1">
    <source>
        <dbReference type="EMBL" id="SVB83211.1"/>
    </source>
</evidence>
<accession>A0A382H9T9</accession>
<dbReference type="AlphaFoldDB" id="A0A382H9T9"/>
<dbReference type="EMBL" id="UINC01059606">
    <property type="protein sequence ID" value="SVB83211.1"/>
    <property type="molecule type" value="Genomic_DNA"/>
</dbReference>
<gene>
    <name evidence="1" type="ORF">METZ01_LOCUS236065</name>
</gene>
<reference evidence="1" key="1">
    <citation type="submission" date="2018-05" db="EMBL/GenBank/DDBJ databases">
        <authorList>
            <person name="Lanie J.A."/>
            <person name="Ng W.-L."/>
            <person name="Kazmierczak K.M."/>
            <person name="Andrzejewski T.M."/>
            <person name="Davidsen T.M."/>
            <person name="Wayne K.J."/>
            <person name="Tettelin H."/>
            <person name="Glass J.I."/>
            <person name="Rusch D."/>
            <person name="Podicherti R."/>
            <person name="Tsui H.-C.T."/>
            <person name="Winkler M.E."/>
        </authorList>
    </citation>
    <scope>NUCLEOTIDE SEQUENCE</scope>
</reference>
<name>A0A382H9T9_9ZZZZ</name>
<proteinExistence type="predicted"/>
<protein>
    <submittedName>
        <fullName evidence="1">Uncharacterized protein</fullName>
    </submittedName>
</protein>
<sequence>MGNFFPTEPPRDRYCVACKKGSDTDEYMKDYPKNWQRYPGARETVLLCALCKKGPAYLTHPCEKCGVVYLLDHLPKYDFNGDHACPKCDAAYGETAKSKGIDLMPKALNP</sequence>